<protein>
    <submittedName>
        <fullName evidence="1">Negative transcriptional regulator, PaiB family</fullName>
    </submittedName>
</protein>
<accession>A0A1H6CEU9</accession>
<dbReference type="InterPro" id="IPR007396">
    <property type="entry name" value="TR_PAI2-type"/>
</dbReference>
<dbReference type="Gene3D" id="2.30.110.10">
    <property type="entry name" value="Electron Transport, Fmn-binding Protein, Chain A"/>
    <property type="match status" value="1"/>
</dbReference>
<dbReference type="AlphaFoldDB" id="A0A1H6CEU9"/>
<keyword evidence="2" id="KW-1185">Reference proteome</keyword>
<evidence type="ECO:0000313" key="2">
    <source>
        <dbReference type="Proteomes" id="UP000236743"/>
    </source>
</evidence>
<name>A0A1H6CEU9_9HYPH</name>
<dbReference type="InterPro" id="IPR012349">
    <property type="entry name" value="Split_barrel_FMN-bd"/>
</dbReference>
<proteinExistence type="predicted"/>
<dbReference type="PIRSF" id="PIRSF010372">
    <property type="entry name" value="PaiB"/>
    <property type="match status" value="1"/>
</dbReference>
<dbReference type="Proteomes" id="UP000236743">
    <property type="component" value="Unassembled WGS sequence"/>
</dbReference>
<reference evidence="1 2" key="1">
    <citation type="submission" date="2016-10" db="EMBL/GenBank/DDBJ databases">
        <authorList>
            <person name="de Groot N.N."/>
        </authorList>
    </citation>
    <scope>NUCLEOTIDE SEQUENCE [LARGE SCALE GENOMIC DNA]</scope>
    <source>
        <strain evidence="1 2">DSM 26656</strain>
    </source>
</reference>
<dbReference type="PANTHER" id="PTHR35802:SF1">
    <property type="entry name" value="PROTEASE SYNTHASE AND SPORULATION PROTEIN PAI 2"/>
    <property type="match status" value="1"/>
</dbReference>
<sequence length="215" mass="23396">MYEPSHFKVEDRDALFAVMREHPLATLVTVGESGLIANPVPFVVHADEGAQGVLRAHLARPNPQWKAIAAGAETLVIFTGVERYVTPAWYATKQETGKVVPTWNYVTVQVRGPARAIEDPVWLRAQLESLTRQQEAPRAEPWSVSDAPEPFVAAQARGIVGIEIEITSLIGKFKLSQNRQEADKLGVLNGLATDPESESQAMASLVKTYALGGNA</sequence>
<dbReference type="EMBL" id="FNUY01000010">
    <property type="protein sequence ID" value="SEG71539.1"/>
    <property type="molecule type" value="Genomic_DNA"/>
</dbReference>
<dbReference type="RefSeq" id="WP_103874506.1">
    <property type="nucleotide sequence ID" value="NZ_FNUY01000010.1"/>
</dbReference>
<organism evidence="1 2">
    <name type="scientific">Bosea lathyri</name>
    <dbReference type="NCBI Taxonomy" id="1036778"/>
    <lineage>
        <taxon>Bacteria</taxon>
        <taxon>Pseudomonadati</taxon>
        <taxon>Pseudomonadota</taxon>
        <taxon>Alphaproteobacteria</taxon>
        <taxon>Hyphomicrobiales</taxon>
        <taxon>Boseaceae</taxon>
        <taxon>Bosea</taxon>
    </lineage>
</organism>
<dbReference type="OrthoDB" id="9794948at2"/>
<dbReference type="Pfam" id="PF04299">
    <property type="entry name" value="FMN_bind_2"/>
    <property type="match status" value="1"/>
</dbReference>
<dbReference type="SUPFAM" id="SSF50475">
    <property type="entry name" value="FMN-binding split barrel"/>
    <property type="match status" value="1"/>
</dbReference>
<dbReference type="PANTHER" id="PTHR35802">
    <property type="entry name" value="PROTEASE SYNTHASE AND SPORULATION PROTEIN PAI 2"/>
    <property type="match status" value="1"/>
</dbReference>
<evidence type="ECO:0000313" key="1">
    <source>
        <dbReference type="EMBL" id="SEG71539.1"/>
    </source>
</evidence>
<gene>
    <name evidence="1" type="ORF">SAMN04488115_11035</name>
</gene>